<organism evidence="1 2">
    <name type="scientific">Variibacter gotjawalensis</name>
    <dbReference type="NCBI Taxonomy" id="1333996"/>
    <lineage>
        <taxon>Bacteria</taxon>
        <taxon>Pseudomonadati</taxon>
        <taxon>Pseudomonadota</taxon>
        <taxon>Alphaproteobacteria</taxon>
        <taxon>Hyphomicrobiales</taxon>
        <taxon>Nitrobacteraceae</taxon>
        <taxon>Variibacter</taxon>
    </lineage>
</organism>
<evidence type="ECO:0000313" key="1">
    <source>
        <dbReference type="EMBL" id="BAT59372.1"/>
    </source>
</evidence>
<proteinExistence type="predicted"/>
<sequence>MKVARVNHLDLRFEPQPWPFAVERHAEIDAHFAKLRAEKPAMYNGRVLLMHRHDLSGDTLRGAYLETDFASFIAWRDFGNPPPPVWNCFAQGALRGSDGGYLLGVMGEHTANAGNIYFPSGTPDPNDLVGETVDLNASLTREIDEETGLTPADYTPAPDWTCIFAGPRIALIKIMQLDEPADAARERIRHNLSLQTEPELADMYIVRGPDDLRDVMPDFIRAYFASVERL</sequence>
<dbReference type="EMBL" id="AP014946">
    <property type="protein sequence ID" value="BAT59372.1"/>
    <property type="molecule type" value="Genomic_DNA"/>
</dbReference>
<dbReference type="AlphaFoldDB" id="A0A0S3PU07"/>
<dbReference type="SUPFAM" id="SSF55811">
    <property type="entry name" value="Nudix"/>
    <property type="match status" value="1"/>
</dbReference>
<gene>
    <name evidence="1" type="ORF">GJW-30_1_01904</name>
</gene>
<dbReference type="Proteomes" id="UP000236884">
    <property type="component" value="Chromosome"/>
</dbReference>
<dbReference type="InterPro" id="IPR015797">
    <property type="entry name" value="NUDIX_hydrolase-like_dom_sf"/>
</dbReference>
<keyword evidence="2" id="KW-1185">Reference proteome</keyword>
<accession>A0A0S3PU07</accession>
<dbReference type="Gene3D" id="3.90.79.10">
    <property type="entry name" value="Nucleoside Triphosphate Pyrophosphohydrolase"/>
    <property type="match status" value="1"/>
</dbReference>
<dbReference type="RefSeq" id="WP_096354640.1">
    <property type="nucleotide sequence ID" value="NZ_AP014946.1"/>
</dbReference>
<evidence type="ECO:0008006" key="3">
    <source>
        <dbReference type="Google" id="ProtNLM"/>
    </source>
</evidence>
<dbReference type="OrthoDB" id="9806849at2"/>
<dbReference type="KEGG" id="vgo:GJW-30_1_01904"/>
<name>A0A0S3PU07_9BRAD</name>
<evidence type="ECO:0000313" key="2">
    <source>
        <dbReference type="Proteomes" id="UP000236884"/>
    </source>
</evidence>
<reference evidence="1 2" key="1">
    <citation type="submission" date="2015-08" db="EMBL/GenBank/DDBJ databases">
        <title>Investigation of the bacterial diversity of lava forest soil.</title>
        <authorList>
            <person name="Lee J.S."/>
        </authorList>
    </citation>
    <scope>NUCLEOTIDE SEQUENCE [LARGE SCALE GENOMIC DNA]</scope>
    <source>
        <strain evidence="1 2">GJW-30</strain>
    </source>
</reference>
<protein>
    <recommendedName>
        <fullName evidence="3">NUDIX domain protein</fullName>
    </recommendedName>
</protein>